<accession>A0AAE0TD82</accession>
<reference evidence="1" key="3">
    <citation type="submission" date="2023-05" db="EMBL/GenBank/DDBJ databases">
        <authorList>
            <person name="Smith C.H."/>
        </authorList>
    </citation>
    <scope>NUCLEOTIDE SEQUENCE</scope>
    <source>
        <strain evidence="1">CHS0354</strain>
        <tissue evidence="1">Mantle</tissue>
    </source>
</reference>
<evidence type="ECO:0000313" key="1">
    <source>
        <dbReference type="EMBL" id="KAK3608241.1"/>
    </source>
</evidence>
<reference evidence="1" key="1">
    <citation type="journal article" date="2021" name="Genome Biol. Evol.">
        <title>A High-Quality Reference Genome for a Parasitic Bivalve with Doubly Uniparental Inheritance (Bivalvia: Unionida).</title>
        <authorList>
            <person name="Smith C.H."/>
        </authorList>
    </citation>
    <scope>NUCLEOTIDE SEQUENCE</scope>
    <source>
        <strain evidence="1">CHS0354</strain>
    </source>
</reference>
<dbReference type="AlphaFoldDB" id="A0AAE0TD82"/>
<organism evidence="1 2">
    <name type="scientific">Potamilus streckersoni</name>
    <dbReference type="NCBI Taxonomy" id="2493646"/>
    <lineage>
        <taxon>Eukaryota</taxon>
        <taxon>Metazoa</taxon>
        <taxon>Spiralia</taxon>
        <taxon>Lophotrochozoa</taxon>
        <taxon>Mollusca</taxon>
        <taxon>Bivalvia</taxon>
        <taxon>Autobranchia</taxon>
        <taxon>Heteroconchia</taxon>
        <taxon>Palaeoheterodonta</taxon>
        <taxon>Unionida</taxon>
        <taxon>Unionoidea</taxon>
        <taxon>Unionidae</taxon>
        <taxon>Ambleminae</taxon>
        <taxon>Lampsilini</taxon>
        <taxon>Potamilus</taxon>
    </lineage>
</organism>
<comment type="caution">
    <text evidence="1">The sequence shown here is derived from an EMBL/GenBank/DDBJ whole genome shotgun (WGS) entry which is preliminary data.</text>
</comment>
<protein>
    <submittedName>
        <fullName evidence="1">Uncharacterized protein</fullName>
    </submittedName>
</protein>
<dbReference type="Proteomes" id="UP001195483">
    <property type="component" value="Unassembled WGS sequence"/>
</dbReference>
<sequence>MRGLELEYLDDELMINIDDGDNDDKISVLKKYASKWCIMFGNPYYSFLSRQQLKRLGKIVTSIEYTRMKKNSSVLKIAEKRLEGNLRNEREEMIQLLKRKLIESEWRIK</sequence>
<reference evidence="1" key="2">
    <citation type="journal article" date="2021" name="Genome Biol. Evol.">
        <title>Developing a high-quality reference genome for a parasitic bivalve with doubly uniparental inheritance (Bivalvia: Unionida).</title>
        <authorList>
            <person name="Smith C.H."/>
        </authorList>
    </citation>
    <scope>NUCLEOTIDE SEQUENCE</scope>
    <source>
        <strain evidence="1">CHS0354</strain>
        <tissue evidence="1">Mantle</tissue>
    </source>
</reference>
<proteinExistence type="predicted"/>
<keyword evidence="2" id="KW-1185">Reference proteome</keyword>
<gene>
    <name evidence="1" type="ORF">CHS0354_007264</name>
</gene>
<name>A0AAE0TD82_9BIVA</name>
<dbReference type="EMBL" id="JAEAOA010000502">
    <property type="protein sequence ID" value="KAK3608241.1"/>
    <property type="molecule type" value="Genomic_DNA"/>
</dbReference>
<evidence type="ECO:0000313" key="2">
    <source>
        <dbReference type="Proteomes" id="UP001195483"/>
    </source>
</evidence>